<dbReference type="GO" id="GO:0016787">
    <property type="term" value="F:hydrolase activity"/>
    <property type="evidence" value="ECO:0007669"/>
    <property type="project" value="UniProtKB-KW"/>
</dbReference>
<comment type="caution">
    <text evidence="6">The sequence shown here is derived from an EMBL/GenBank/DDBJ whole genome shotgun (WGS) entry which is preliminary data.</text>
</comment>
<evidence type="ECO:0000256" key="3">
    <source>
        <dbReference type="ARBA" id="ARBA00022801"/>
    </source>
</evidence>
<dbReference type="Proteomes" id="UP000320209">
    <property type="component" value="Unassembled WGS sequence"/>
</dbReference>
<evidence type="ECO:0000256" key="4">
    <source>
        <dbReference type="RuleBase" id="RU003476"/>
    </source>
</evidence>
<dbReference type="PANTHER" id="PTHR43046">
    <property type="entry name" value="GDP-MANNOSE MANNOSYL HYDROLASE"/>
    <property type="match status" value="1"/>
</dbReference>
<dbReference type="InterPro" id="IPR020476">
    <property type="entry name" value="Nudix_hydrolase"/>
</dbReference>
<dbReference type="InterPro" id="IPR020084">
    <property type="entry name" value="NUDIX_hydrolase_CS"/>
</dbReference>
<sequence>MGPVGGPVITVAAVVFRDAEGRMLTVRKNGTEKFMLPGGKLEPGESAAQAAVREVAEELGVRLRLEELALLGEFDSDAANEPGHLLRSTVFTWTGEVSPDAAAEIAELRWASLAEIVEGAQFAPLTREHVVPALQPS</sequence>
<keyword evidence="7" id="KW-1185">Reference proteome</keyword>
<dbReference type="PROSITE" id="PS51462">
    <property type="entry name" value="NUDIX"/>
    <property type="match status" value="1"/>
</dbReference>
<gene>
    <name evidence="6" type="ORF">FB381_0712</name>
</gene>
<proteinExistence type="inferred from homology"/>
<dbReference type="PRINTS" id="PR00502">
    <property type="entry name" value="NUDIXFAMILY"/>
</dbReference>
<dbReference type="SUPFAM" id="SSF55811">
    <property type="entry name" value="Nudix"/>
    <property type="match status" value="1"/>
</dbReference>
<evidence type="ECO:0000259" key="5">
    <source>
        <dbReference type="PROSITE" id="PS51462"/>
    </source>
</evidence>
<dbReference type="CDD" id="cd04690">
    <property type="entry name" value="NUDIX_Hydrolase"/>
    <property type="match status" value="1"/>
</dbReference>
<evidence type="ECO:0000256" key="2">
    <source>
        <dbReference type="ARBA" id="ARBA00005582"/>
    </source>
</evidence>
<dbReference type="Gene3D" id="3.90.79.10">
    <property type="entry name" value="Nucleoside Triphosphate Pyrophosphohydrolase"/>
    <property type="match status" value="1"/>
</dbReference>
<organism evidence="6 7">
    <name type="scientific">Nocardioides albertanoniae</name>
    <dbReference type="NCBI Taxonomy" id="1175486"/>
    <lineage>
        <taxon>Bacteria</taxon>
        <taxon>Bacillati</taxon>
        <taxon>Actinomycetota</taxon>
        <taxon>Actinomycetes</taxon>
        <taxon>Propionibacteriales</taxon>
        <taxon>Nocardioidaceae</taxon>
        <taxon>Nocardioides</taxon>
    </lineage>
</organism>
<evidence type="ECO:0000313" key="6">
    <source>
        <dbReference type="EMBL" id="TQL66846.1"/>
    </source>
</evidence>
<feature type="domain" description="Nudix hydrolase" evidence="5">
    <location>
        <begin position="6"/>
        <end position="135"/>
    </location>
</feature>
<protein>
    <submittedName>
        <fullName evidence="6">ADP-ribose pyrophosphatase YjhB (NUDIX family)</fullName>
    </submittedName>
</protein>
<comment type="cofactor">
    <cofactor evidence="1">
        <name>Mg(2+)</name>
        <dbReference type="ChEBI" id="CHEBI:18420"/>
    </cofactor>
</comment>
<dbReference type="PROSITE" id="PS00893">
    <property type="entry name" value="NUDIX_BOX"/>
    <property type="match status" value="1"/>
</dbReference>
<dbReference type="EMBL" id="VFOV01000001">
    <property type="protein sequence ID" value="TQL66846.1"/>
    <property type="molecule type" value="Genomic_DNA"/>
</dbReference>
<comment type="similarity">
    <text evidence="2 4">Belongs to the Nudix hydrolase family.</text>
</comment>
<evidence type="ECO:0000256" key="1">
    <source>
        <dbReference type="ARBA" id="ARBA00001946"/>
    </source>
</evidence>
<reference evidence="6 7" key="1">
    <citation type="submission" date="2019-06" db="EMBL/GenBank/DDBJ databases">
        <title>Sequencing the genomes of 1000 actinobacteria strains.</title>
        <authorList>
            <person name="Klenk H.-P."/>
        </authorList>
    </citation>
    <scope>NUCLEOTIDE SEQUENCE [LARGE SCALE GENOMIC DNA]</scope>
    <source>
        <strain evidence="6 7">DSM 25218</strain>
    </source>
</reference>
<dbReference type="RefSeq" id="WP_246087943.1">
    <property type="nucleotide sequence ID" value="NZ_VFOV01000001.1"/>
</dbReference>
<dbReference type="PANTHER" id="PTHR43046:SF2">
    <property type="entry name" value="8-OXO-DGTP DIPHOSPHATASE-RELATED"/>
    <property type="match status" value="1"/>
</dbReference>
<accession>A0A543A309</accession>
<dbReference type="AlphaFoldDB" id="A0A543A309"/>
<name>A0A543A309_9ACTN</name>
<evidence type="ECO:0000313" key="7">
    <source>
        <dbReference type="Proteomes" id="UP000320209"/>
    </source>
</evidence>
<keyword evidence="3 4" id="KW-0378">Hydrolase</keyword>
<dbReference type="Pfam" id="PF00293">
    <property type="entry name" value="NUDIX"/>
    <property type="match status" value="1"/>
</dbReference>
<dbReference type="InterPro" id="IPR015797">
    <property type="entry name" value="NUDIX_hydrolase-like_dom_sf"/>
</dbReference>
<dbReference type="InterPro" id="IPR000086">
    <property type="entry name" value="NUDIX_hydrolase_dom"/>
</dbReference>